<accession>A0A8F5C1K5</accession>
<dbReference type="EMBL" id="CP077713">
    <property type="protein sequence ID" value="QXJ35452.1"/>
    <property type="molecule type" value="Genomic_DNA"/>
</dbReference>
<sequence>MKKVAEDFKAIMEVLTEELDRLDLRLVMVFADREFAVNEVIKYLLDLGVEFVIAKSQMYEKYLGQLEEVDVRYGVRYTGFLCVRHVSGAYLVVLRKVVGEKDGEDKVIAFLVRLMLVVL</sequence>
<evidence type="ECO:0008006" key="3">
    <source>
        <dbReference type="Google" id="ProtNLM"/>
    </source>
</evidence>
<organism evidence="1 2">
    <name type="scientific">Saccharolobus shibatae</name>
    <dbReference type="NCBI Taxonomy" id="2286"/>
    <lineage>
        <taxon>Archaea</taxon>
        <taxon>Thermoproteota</taxon>
        <taxon>Thermoprotei</taxon>
        <taxon>Sulfolobales</taxon>
        <taxon>Sulfolobaceae</taxon>
        <taxon>Saccharolobus</taxon>
    </lineage>
</organism>
<gene>
    <name evidence="1" type="ORF">J5U22_01999</name>
</gene>
<keyword evidence="2" id="KW-1185">Reference proteome</keyword>
<reference evidence="1 2" key="1">
    <citation type="journal article" date="2021" name="Environ. Microbiol.">
        <title>New insights into the diversity and evolution of the archaeal mobilome from three complete genomes of Saccharolobus shibatae.</title>
        <authorList>
            <person name="Medvedeva S."/>
            <person name="Brandt D."/>
            <person name="Cvirkaite-Krupovic V."/>
            <person name="Liu Y."/>
            <person name="Severinov K."/>
            <person name="Ishino S."/>
            <person name="Ishino Y."/>
            <person name="Prangishvili D."/>
            <person name="Kalinowski J."/>
            <person name="Krupovic M."/>
        </authorList>
    </citation>
    <scope>NUCLEOTIDE SEQUENCE [LARGE SCALE GENOMIC DNA]</scope>
    <source>
        <strain evidence="1 2">S38A</strain>
    </source>
</reference>
<evidence type="ECO:0000313" key="2">
    <source>
        <dbReference type="Proteomes" id="UP000694036"/>
    </source>
</evidence>
<evidence type="ECO:0000313" key="1">
    <source>
        <dbReference type="EMBL" id="QXJ35452.1"/>
    </source>
</evidence>
<dbReference type="AlphaFoldDB" id="A0A8F5C1K5"/>
<protein>
    <recommendedName>
        <fullName evidence="3">Transposase</fullName>
    </recommendedName>
</protein>
<proteinExistence type="predicted"/>
<name>A0A8F5C1K5_9CREN</name>
<dbReference type="Proteomes" id="UP000694036">
    <property type="component" value="Chromosome"/>
</dbReference>